<keyword evidence="7 12" id="KW-0238">DNA-binding</keyword>
<dbReference type="Pfam" id="PF05188">
    <property type="entry name" value="MutS_II"/>
    <property type="match status" value="1"/>
</dbReference>
<dbReference type="FunFam" id="1.10.1420.10:FF:000021">
    <property type="entry name" value="DNA mismatch repair protein MSH2"/>
    <property type="match status" value="1"/>
</dbReference>
<evidence type="ECO:0000256" key="6">
    <source>
        <dbReference type="ARBA" id="ARBA00022840"/>
    </source>
</evidence>
<evidence type="ECO:0000256" key="13">
    <source>
        <dbReference type="SAM" id="Coils"/>
    </source>
</evidence>
<evidence type="ECO:0000256" key="4">
    <source>
        <dbReference type="ARBA" id="ARBA00022741"/>
    </source>
</evidence>
<dbReference type="InterPro" id="IPR036187">
    <property type="entry name" value="DNA_mismatch_repair_MutS_sf"/>
</dbReference>
<dbReference type="SUPFAM" id="SSF52540">
    <property type="entry name" value="P-loop containing nucleoside triphosphate hydrolases"/>
    <property type="match status" value="1"/>
</dbReference>
<name>A0AAV7EPB4_ARIFI</name>
<evidence type="ECO:0000256" key="8">
    <source>
        <dbReference type="ARBA" id="ARBA00023204"/>
    </source>
</evidence>
<dbReference type="InterPro" id="IPR016151">
    <property type="entry name" value="DNA_mismatch_repair_MutS_N"/>
</dbReference>
<keyword evidence="13" id="KW-0175">Coiled coil</keyword>
<dbReference type="InterPro" id="IPR011184">
    <property type="entry name" value="DNA_mismatch_repair_Msh2"/>
</dbReference>
<gene>
    <name evidence="15" type="ORF">H6P81_009516</name>
</gene>
<evidence type="ECO:0000259" key="14">
    <source>
        <dbReference type="PROSITE" id="PS00486"/>
    </source>
</evidence>
<comment type="function">
    <text evidence="12">Component of the post-replicative DNA mismatch repair system (MMR).</text>
</comment>
<dbReference type="NCBIfam" id="NF003810">
    <property type="entry name" value="PRK05399.1"/>
    <property type="match status" value="1"/>
</dbReference>
<dbReference type="InterPro" id="IPR007860">
    <property type="entry name" value="DNA_mmatch_repair_MutS_con_dom"/>
</dbReference>
<dbReference type="Pfam" id="PF00488">
    <property type="entry name" value="MutS_V"/>
    <property type="match status" value="1"/>
</dbReference>
<dbReference type="Pfam" id="PF01624">
    <property type="entry name" value="MutS_I"/>
    <property type="match status" value="1"/>
</dbReference>
<dbReference type="CDD" id="cd03285">
    <property type="entry name" value="ABC_MSH2_euk"/>
    <property type="match status" value="1"/>
</dbReference>
<dbReference type="EMBL" id="JAINDJ010000004">
    <property type="protein sequence ID" value="KAG9449551.1"/>
    <property type="molecule type" value="Genomic_DNA"/>
</dbReference>
<dbReference type="Gene3D" id="3.40.50.300">
    <property type="entry name" value="P-loop containing nucleotide triphosphate hydrolases"/>
    <property type="match status" value="1"/>
</dbReference>
<dbReference type="Pfam" id="PF05190">
    <property type="entry name" value="MutS_IV"/>
    <property type="match status" value="1"/>
</dbReference>
<evidence type="ECO:0000256" key="1">
    <source>
        <dbReference type="ARBA" id="ARBA00004123"/>
    </source>
</evidence>
<keyword evidence="6" id="KW-0067">ATP-binding</keyword>
<organism evidence="15 16">
    <name type="scientific">Aristolochia fimbriata</name>
    <name type="common">White veined hardy Dutchman's pipe vine</name>
    <dbReference type="NCBI Taxonomy" id="158543"/>
    <lineage>
        <taxon>Eukaryota</taxon>
        <taxon>Viridiplantae</taxon>
        <taxon>Streptophyta</taxon>
        <taxon>Embryophyta</taxon>
        <taxon>Tracheophyta</taxon>
        <taxon>Spermatophyta</taxon>
        <taxon>Magnoliopsida</taxon>
        <taxon>Magnoliidae</taxon>
        <taxon>Piperales</taxon>
        <taxon>Aristolochiaceae</taxon>
        <taxon>Aristolochia</taxon>
    </lineage>
</organism>
<dbReference type="GO" id="GO:0005524">
    <property type="term" value="F:ATP binding"/>
    <property type="evidence" value="ECO:0007669"/>
    <property type="project" value="UniProtKB-KW"/>
</dbReference>
<dbReference type="SMART" id="SM00533">
    <property type="entry name" value="MUTSd"/>
    <property type="match status" value="1"/>
</dbReference>
<comment type="subcellular location">
    <subcellularLocation>
        <location evidence="1">Nucleus</location>
    </subcellularLocation>
</comment>
<dbReference type="InterPro" id="IPR045076">
    <property type="entry name" value="MutS"/>
</dbReference>
<feature type="coiled-coil region" evidence="13">
    <location>
        <begin position="546"/>
        <end position="573"/>
    </location>
</feature>
<feature type="coiled-coil region" evidence="13">
    <location>
        <begin position="370"/>
        <end position="397"/>
    </location>
</feature>
<keyword evidence="5 12" id="KW-0227">DNA damage</keyword>
<evidence type="ECO:0000313" key="16">
    <source>
        <dbReference type="Proteomes" id="UP000825729"/>
    </source>
</evidence>
<dbReference type="FunFam" id="1.10.1420.10:FF:000003">
    <property type="entry name" value="DNA mismatch repair protein"/>
    <property type="match status" value="1"/>
</dbReference>
<evidence type="ECO:0000256" key="12">
    <source>
        <dbReference type="RuleBase" id="RU003756"/>
    </source>
</evidence>
<dbReference type="InterPro" id="IPR000432">
    <property type="entry name" value="DNA_mismatch_repair_MutS_C"/>
</dbReference>
<dbReference type="InterPro" id="IPR007861">
    <property type="entry name" value="DNA_mismatch_repair_MutS_clamp"/>
</dbReference>
<keyword evidence="4 12" id="KW-0547">Nucleotide-binding</keyword>
<dbReference type="GO" id="GO:0032301">
    <property type="term" value="C:MutSalpha complex"/>
    <property type="evidence" value="ECO:0007669"/>
    <property type="project" value="TreeGrafter"/>
</dbReference>
<keyword evidence="8 12" id="KW-0234">DNA repair</keyword>
<dbReference type="GO" id="GO:0140664">
    <property type="term" value="F:ATP-dependent DNA damage sensor activity"/>
    <property type="evidence" value="ECO:0007669"/>
    <property type="project" value="InterPro"/>
</dbReference>
<dbReference type="SMART" id="SM00534">
    <property type="entry name" value="MUTSac"/>
    <property type="match status" value="1"/>
</dbReference>
<dbReference type="InterPro" id="IPR007695">
    <property type="entry name" value="DNA_mismatch_repair_MutS-lik_N"/>
</dbReference>
<comment type="similarity">
    <text evidence="2 12">Belongs to the DNA mismatch repair MutS family.</text>
</comment>
<dbReference type="InterPro" id="IPR027417">
    <property type="entry name" value="P-loop_NTPase"/>
</dbReference>
<dbReference type="FunFam" id="3.40.1170.10:FF:000003">
    <property type="entry name" value="DNA mismatch repair protein"/>
    <property type="match status" value="1"/>
</dbReference>
<dbReference type="InterPro" id="IPR036678">
    <property type="entry name" value="MutS_con_dom_sf"/>
</dbReference>
<feature type="domain" description="DNA mismatch repair proteins mutS family" evidence="14">
    <location>
        <begin position="740"/>
        <end position="756"/>
    </location>
</feature>
<dbReference type="Gene3D" id="3.30.420.110">
    <property type="entry name" value="MutS, connector domain"/>
    <property type="match status" value="1"/>
</dbReference>
<dbReference type="PANTHER" id="PTHR11361:SF35">
    <property type="entry name" value="DNA MISMATCH REPAIR PROTEIN MSH2"/>
    <property type="match status" value="1"/>
</dbReference>
<dbReference type="GO" id="GO:0051053">
    <property type="term" value="P:negative regulation of DNA metabolic process"/>
    <property type="evidence" value="ECO:0007669"/>
    <property type="project" value="UniProtKB-ARBA"/>
</dbReference>
<evidence type="ECO:0000256" key="7">
    <source>
        <dbReference type="ARBA" id="ARBA00023125"/>
    </source>
</evidence>
<reference evidence="15 16" key="1">
    <citation type="submission" date="2021-07" db="EMBL/GenBank/DDBJ databases">
        <title>The Aristolochia fimbriata genome: insights into angiosperm evolution, floral development and chemical biosynthesis.</title>
        <authorList>
            <person name="Jiao Y."/>
        </authorList>
    </citation>
    <scope>NUCLEOTIDE SEQUENCE [LARGE SCALE GENOMIC DNA]</scope>
    <source>
        <strain evidence="15">IBCAS-2021</strain>
        <tissue evidence="15">Leaf</tissue>
    </source>
</reference>
<evidence type="ECO:0000256" key="3">
    <source>
        <dbReference type="ARBA" id="ARBA00019549"/>
    </source>
</evidence>
<accession>A0AAV7EPB4</accession>
<dbReference type="InterPro" id="IPR032642">
    <property type="entry name" value="Msh2_ATP-bd"/>
</dbReference>
<evidence type="ECO:0000256" key="11">
    <source>
        <dbReference type="ARBA" id="ARBA00073545"/>
    </source>
</evidence>
<evidence type="ECO:0000256" key="2">
    <source>
        <dbReference type="ARBA" id="ARBA00006271"/>
    </source>
</evidence>
<dbReference type="FunFam" id="3.30.420.110:FF:000002">
    <property type="entry name" value="DNA mismatch repair protein"/>
    <property type="match status" value="1"/>
</dbReference>
<dbReference type="GO" id="GO:0030983">
    <property type="term" value="F:mismatched DNA binding"/>
    <property type="evidence" value="ECO:0007669"/>
    <property type="project" value="InterPro"/>
</dbReference>
<dbReference type="PANTHER" id="PTHR11361">
    <property type="entry name" value="DNA MISMATCH REPAIR PROTEIN MUTS FAMILY MEMBER"/>
    <property type="match status" value="1"/>
</dbReference>
<keyword evidence="16" id="KW-1185">Reference proteome</keyword>
<dbReference type="PROSITE" id="PS00486">
    <property type="entry name" value="DNA_MISMATCH_REPAIR_2"/>
    <property type="match status" value="1"/>
</dbReference>
<dbReference type="Gene3D" id="3.40.1170.10">
    <property type="entry name" value="DNA repair protein MutS, domain I"/>
    <property type="match status" value="1"/>
</dbReference>
<dbReference type="Gene3D" id="1.10.1420.10">
    <property type="match status" value="2"/>
</dbReference>
<evidence type="ECO:0000256" key="9">
    <source>
        <dbReference type="ARBA" id="ARBA00023242"/>
    </source>
</evidence>
<evidence type="ECO:0000256" key="5">
    <source>
        <dbReference type="ARBA" id="ARBA00022763"/>
    </source>
</evidence>
<dbReference type="PIRSF" id="PIRSF005813">
    <property type="entry name" value="MSH2"/>
    <property type="match status" value="1"/>
</dbReference>
<dbReference type="SUPFAM" id="SSF48334">
    <property type="entry name" value="DNA repair protein MutS, domain III"/>
    <property type="match status" value="1"/>
</dbReference>
<dbReference type="AlphaFoldDB" id="A0AAV7EPB4"/>
<protein>
    <recommendedName>
        <fullName evidence="11">DNA mismatch repair protein MSH2</fullName>
    </recommendedName>
    <alternativeName>
        <fullName evidence="3">DNA mismatch repair protein Msh2</fullName>
    </alternativeName>
    <alternativeName>
        <fullName evidence="10">MutS protein homolog 2</fullName>
    </alternativeName>
</protein>
<dbReference type="InterPro" id="IPR007696">
    <property type="entry name" value="DNA_mismatch_repair_MutS_core"/>
</dbReference>
<evidence type="ECO:0000256" key="10">
    <source>
        <dbReference type="ARBA" id="ARBA00029795"/>
    </source>
</evidence>
<keyword evidence="9" id="KW-0539">Nucleus</keyword>
<sequence>MADNSTEHNKLPELKLDAKQAQGFISFFKTLPSDARAVRFFDRRDYYTVHGEDATFIAKTYYHTTTALRLLGNGSDVLSGVSVSKNMFETIARDLLLDRADHILELYEGSGSNWRLTKIGSPGNLGHFEDVLFANNDMQDSPVIIALHPNLRENEFTIGLGFIDMTKRTLGLAEFLDDSQFTNVESALVALGCKECLLPNEVGKKTETKVLHDALARCGVLLTERKKSEYKTRDLVQDLSRLMKGSMEPVRDLLSNHQLASGAVGALLAYAELLSDESNYGSYTLQKYNLGIYMRLDSAAMKALNVLEGKTDANKNFSLFGLMNRTCTAGMGKRLLNRWLKQPLLDVKEINNRLDLVQAFVEDTALRLDLRQHLKRISDIERLMHNLEKRRAGLQHVVKLYQSSIRLPYIKSALERYEGEYSSLMKGRYLDPLDYWADDDHLNKFIGLVEASVDLEQLENGEYMISSGYDPNLSSLKNERDAVEKQINTLHKQTADDLDLPVDKALKLDKGTQFGHVFRITKKEEPKVRKKLSGHYIVLETRKDGVKFTNTKLKKLGDKYQKLLDEYTSCQKELVARVVETAATFSEVFESIAGLLSELDVLLSFADLATSCPTPYIRPDITPSDEGDIILEGSRHPCVEAQDSVSFIPNDCRLVRGKSWFQIITGPNMGGKSTFIRQVGVNVLMAQVGCFVPCDKATISVRDCIFARVGAGDCQLRGVSTFMQEMLETASILKGATDKSLIIIDELGRGTSTYDGFGLAWAICEHLVDVTKAPTLFATHFHELTALAHEVNCERSIVGVANYHVGAHIDQSSRKLTMLYKVEPGACDQSFGIHVAEFTNFPESVVALAREKAAELEDFSSVADGEQQEGGLKRKREYDPNDMTKGAARARQFLKEFADLPLDRMDLNEALRKVSSLRCDLESDAADSPWLRQFF</sequence>
<evidence type="ECO:0000313" key="15">
    <source>
        <dbReference type="EMBL" id="KAG9449551.1"/>
    </source>
</evidence>
<dbReference type="FunFam" id="3.40.50.300:FF:000925">
    <property type="entry name" value="DNA mismatch repair protein MSH2"/>
    <property type="match status" value="1"/>
</dbReference>
<dbReference type="GO" id="GO:0006312">
    <property type="term" value="P:mitotic recombination"/>
    <property type="evidence" value="ECO:0007669"/>
    <property type="project" value="TreeGrafter"/>
</dbReference>
<proteinExistence type="inferred from homology"/>
<dbReference type="GO" id="GO:0006298">
    <property type="term" value="P:mismatch repair"/>
    <property type="evidence" value="ECO:0007669"/>
    <property type="project" value="InterPro"/>
</dbReference>
<comment type="caution">
    <text evidence="15">The sequence shown here is derived from an EMBL/GenBank/DDBJ whole genome shotgun (WGS) entry which is preliminary data.</text>
</comment>
<dbReference type="Pfam" id="PF05192">
    <property type="entry name" value="MutS_III"/>
    <property type="match status" value="1"/>
</dbReference>
<dbReference type="Proteomes" id="UP000825729">
    <property type="component" value="Unassembled WGS sequence"/>
</dbReference>